<dbReference type="GO" id="GO:0016226">
    <property type="term" value="P:iron-sulfur cluster assembly"/>
    <property type="evidence" value="ECO:0007669"/>
    <property type="project" value="InterPro"/>
</dbReference>
<dbReference type="FunCoup" id="J4HWC9">
    <property type="interactions" value="136"/>
</dbReference>
<dbReference type="RefSeq" id="XP_012181325.1">
    <property type="nucleotide sequence ID" value="XM_012325935.1"/>
</dbReference>
<evidence type="ECO:0000259" key="2">
    <source>
        <dbReference type="Pfam" id="PF05347"/>
    </source>
</evidence>
<dbReference type="Pfam" id="PF05347">
    <property type="entry name" value="Complex1_LYR"/>
    <property type="match status" value="1"/>
</dbReference>
<dbReference type="InParanoid" id="J4HWC9"/>
<dbReference type="EMBL" id="HE797060">
    <property type="protein sequence ID" value="CCM02042.1"/>
    <property type="molecule type" value="Genomic_DNA"/>
</dbReference>
<dbReference type="InterPro" id="IPR045297">
    <property type="entry name" value="Complex1_LYR_LYRM4"/>
</dbReference>
<organism evidence="3 4">
    <name type="scientific">Fibroporia radiculosa</name>
    <dbReference type="NCBI Taxonomy" id="599839"/>
    <lineage>
        <taxon>Eukaryota</taxon>
        <taxon>Fungi</taxon>
        <taxon>Dikarya</taxon>
        <taxon>Basidiomycota</taxon>
        <taxon>Agaricomycotina</taxon>
        <taxon>Agaricomycetes</taxon>
        <taxon>Polyporales</taxon>
        <taxon>Fibroporiaceae</taxon>
        <taxon>Fibroporia</taxon>
    </lineage>
</organism>
<dbReference type="GO" id="GO:0005739">
    <property type="term" value="C:mitochondrion"/>
    <property type="evidence" value="ECO:0007669"/>
    <property type="project" value="TreeGrafter"/>
</dbReference>
<dbReference type="GeneID" id="24096953"/>
<evidence type="ECO:0000313" key="4">
    <source>
        <dbReference type="Proteomes" id="UP000006352"/>
    </source>
</evidence>
<dbReference type="CDD" id="cd20264">
    <property type="entry name" value="Complex1_LYR_LYRM4"/>
    <property type="match status" value="1"/>
</dbReference>
<dbReference type="AlphaFoldDB" id="J4HWC9"/>
<proteinExistence type="inferred from homology"/>
<gene>
    <name evidence="3" type="ORF">FIBRA_04118</name>
</gene>
<dbReference type="OrthoDB" id="275715at2759"/>
<evidence type="ECO:0000256" key="1">
    <source>
        <dbReference type="ARBA" id="ARBA00009508"/>
    </source>
</evidence>
<name>J4HWC9_9APHY</name>
<dbReference type="GO" id="GO:1990221">
    <property type="term" value="C:L-cysteine desulfurase complex"/>
    <property type="evidence" value="ECO:0007669"/>
    <property type="project" value="TreeGrafter"/>
</dbReference>
<accession>J4HWC9</accession>
<dbReference type="PANTHER" id="PTHR13166:SF7">
    <property type="entry name" value="LYR MOTIF-CONTAINING PROTEIN 4"/>
    <property type="match status" value="1"/>
</dbReference>
<feature type="domain" description="Complex 1 LYR protein" evidence="2">
    <location>
        <begin position="8"/>
        <end position="65"/>
    </location>
</feature>
<comment type="similarity">
    <text evidence="1">Belongs to the complex I LYR family.</text>
</comment>
<dbReference type="HOGENOM" id="CLU_120076_2_1_1"/>
<dbReference type="PANTHER" id="PTHR13166">
    <property type="entry name" value="PROTEIN C6ORF149"/>
    <property type="match status" value="1"/>
</dbReference>
<dbReference type="InterPro" id="IPR008011">
    <property type="entry name" value="Complex1_LYR_dom"/>
</dbReference>
<dbReference type="InterPro" id="IPR051522">
    <property type="entry name" value="ISC_assembly_LYR"/>
</dbReference>
<reference evidence="3 4" key="1">
    <citation type="journal article" date="2012" name="Appl. Environ. Microbiol.">
        <title>Short-read sequencing for genomic analysis of the brown rot fungus Fibroporia radiculosa.</title>
        <authorList>
            <person name="Tang J.D."/>
            <person name="Perkins A.D."/>
            <person name="Sonstegard T.S."/>
            <person name="Schroeder S.G."/>
            <person name="Burgess S.C."/>
            <person name="Diehl S.V."/>
        </authorList>
    </citation>
    <scope>NUCLEOTIDE SEQUENCE [LARGE SCALE GENOMIC DNA]</scope>
    <source>
        <strain evidence="3 4">TFFH 294</strain>
    </source>
</reference>
<protein>
    <recommendedName>
        <fullName evidence="2">Complex 1 LYR protein domain-containing protein</fullName>
    </recommendedName>
</protein>
<keyword evidence="4" id="KW-1185">Reference proteome</keyword>
<dbReference type="STRING" id="599839.J4HWC9"/>
<evidence type="ECO:0000313" key="3">
    <source>
        <dbReference type="EMBL" id="CCM02042.1"/>
    </source>
</evidence>
<dbReference type="Proteomes" id="UP000006352">
    <property type="component" value="Unassembled WGS sequence"/>
</dbReference>
<sequence>MAAAPTKQAILELYKNTLRTSRAFSSYNFRQYFVRRTEGTFREIQEETDPAKLTTFYNDKTKELEALKRSAIVNQLYGGWKLVVEKDSVERERSDN</sequence>